<keyword evidence="1" id="KW-0732">Signal</keyword>
<feature type="chain" id="PRO_5022701105" description="BamA/TamA family outer membrane protein" evidence="1">
    <location>
        <begin position="22"/>
        <end position="624"/>
    </location>
</feature>
<evidence type="ECO:0008006" key="4">
    <source>
        <dbReference type="Google" id="ProtNLM"/>
    </source>
</evidence>
<comment type="caution">
    <text evidence="2">The sequence shown here is derived from an EMBL/GenBank/DDBJ whole genome shotgun (WGS) entry which is preliminary data.</text>
</comment>
<evidence type="ECO:0000256" key="1">
    <source>
        <dbReference type="SAM" id="SignalP"/>
    </source>
</evidence>
<sequence length="624" mass="72245">MKPTRFLFFLFAFASCLQLSAQDKKTAQDSTYLYNKIETYSKKSKYTKMVHRWIFRPKVPKSKRAPIPVESPDYKKFEGKIIRNITIDTKDPFGYSFTDSTEVANSWLEKTGNALHIKSKKLAIRNFLLLKENQPLDTLLMEESERLLRAENYIREVKISPEFVSSAQDSVDISITVLDSWSIIAKAQLSGTQTKLNLRERSFIGTGHQFRIGYSKRLEDGNYAYEARYTVPNFKNTFISATGSYAIDYEDYYEKTIALDRMFYSPLTRWAGGLFLQERYLARELQNDTLAYVNQNFKFSTQDYWGGHSFRMFKGNSEKERTTNLIISARALLVDYKTFPTLEYDSIRFFSDEKFFLGSIGIASRQFVEDSYIFNDGITEDVPIGLIYSLTGGIQNKNRSNRLYLGAKASYGNYFKWGFLSMNFELGSFFNHSKTEQTTYSFQASYFSHLISLGSKWKMRQFIKPQIVIGINRLNSVGDRLSLNENSDFNGVYGNLYLDYRNGNIQGFESREVGTSKYVIKLQTQFYAPWELLGFHFNPFLNMSVGMLAENNRSWGRNSIYSSFGVGCIIRNDYLVFSSFQLSLAYFPQMPEEGNNVFKTNAFESDDFGFQDFQIGKPRTVMYN</sequence>
<keyword evidence="3" id="KW-1185">Reference proteome</keyword>
<dbReference type="PROSITE" id="PS51257">
    <property type="entry name" value="PROKAR_LIPOPROTEIN"/>
    <property type="match status" value="1"/>
</dbReference>
<evidence type="ECO:0000313" key="2">
    <source>
        <dbReference type="EMBL" id="TXD75122.1"/>
    </source>
</evidence>
<dbReference type="EMBL" id="VORT01000001">
    <property type="protein sequence ID" value="TXD75122.1"/>
    <property type="molecule type" value="Genomic_DNA"/>
</dbReference>
<dbReference type="Proteomes" id="UP000321497">
    <property type="component" value="Unassembled WGS sequence"/>
</dbReference>
<dbReference type="Gene3D" id="3.10.20.310">
    <property type="entry name" value="membrane protein fhac"/>
    <property type="match status" value="1"/>
</dbReference>
<evidence type="ECO:0000313" key="3">
    <source>
        <dbReference type="Proteomes" id="UP000321497"/>
    </source>
</evidence>
<dbReference type="OrthoDB" id="1110633at2"/>
<proteinExistence type="predicted"/>
<name>A0A5C6Z6Q2_9FLAO</name>
<reference evidence="2 3" key="1">
    <citation type="submission" date="2019-08" db="EMBL/GenBank/DDBJ databases">
        <title>Genome of Aequorivita antarctica SW49 (type strain).</title>
        <authorList>
            <person name="Bowman J.P."/>
        </authorList>
    </citation>
    <scope>NUCLEOTIDE SEQUENCE [LARGE SCALE GENOMIC DNA]</scope>
    <source>
        <strain evidence="2 3">SW49</strain>
    </source>
</reference>
<protein>
    <recommendedName>
        <fullName evidence="4">BamA/TamA family outer membrane protein</fullName>
    </recommendedName>
</protein>
<feature type="signal peptide" evidence="1">
    <location>
        <begin position="1"/>
        <end position="21"/>
    </location>
</feature>
<dbReference type="AlphaFoldDB" id="A0A5C6Z6Q2"/>
<accession>A0A5C6Z6Q2</accession>
<organism evidence="2 3">
    <name type="scientific">Aequorivita antarctica</name>
    <dbReference type="NCBI Taxonomy" id="153266"/>
    <lineage>
        <taxon>Bacteria</taxon>
        <taxon>Pseudomonadati</taxon>
        <taxon>Bacteroidota</taxon>
        <taxon>Flavobacteriia</taxon>
        <taxon>Flavobacteriales</taxon>
        <taxon>Flavobacteriaceae</taxon>
        <taxon>Aequorivita</taxon>
    </lineage>
</organism>
<gene>
    <name evidence="2" type="ORF">ESU54_02420</name>
</gene>